<feature type="compositionally biased region" description="Basic and acidic residues" evidence="1">
    <location>
        <begin position="43"/>
        <end position="65"/>
    </location>
</feature>
<reference evidence="2 3" key="1">
    <citation type="submission" date="2016-03" db="EMBL/GenBank/DDBJ databases">
        <title>Trachymyrmex septentrionalis WGS genome.</title>
        <authorList>
            <person name="Nygaard S."/>
            <person name="Hu H."/>
            <person name="Boomsma J."/>
            <person name="Zhang G."/>
        </authorList>
    </citation>
    <scope>NUCLEOTIDE SEQUENCE [LARGE SCALE GENOMIC DNA]</scope>
    <source>
        <strain evidence="2">Tsep2-gDNA-1</strain>
        <tissue evidence="2">Whole body</tissue>
    </source>
</reference>
<evidence type="ECO:0000313" key="3">
    <source>
        <dbReference type="Proteomes" id="UP000078541"/>
    </source>
</evidence>
<gene>
    <name evidence="2" type="ORF">ALC56_00889</name>
</gene>
<proteinExistence type="predicted"/>
<evidence type="ECO:0000256" key="1">
    <source>
        <dbReference type="SAM" id="MobiDB-lite"/>
    </source>
</evidence>
<accession>A0A195FWS8</accession>
<name>A0A195FWS8_9HYME</name>
<feature type="compositionally biased region" description="Basic and acidic residues" evidence="1">
    <location>
        <begin position="24"/>
        <end position="33"/>
    </location>
</feature>
<protein>
    <submittedName>
        <fullName evidence="2">Uncharacterized protein</fullName>
    </submittedName>
</protein>
<sequence>MPNTEGSGGPSCPSAPSGPRPPPRTRDVRRWIHEYPSACPWKRAAETRPRDRRGTNPGDGERRDAGQCGDVRPASKLGYIRIQARYPSTVRQLQAGGAADHRRCGGVER</sequence>
<keyword evidence="3" id="KW-1185">Reference proteome</keyword>
<dbReference type="EMBL" id="KQ981208">
    <property type="protein sequence ID" value="KYN44893.1"/>
    <property type="molecule type" value="Genomic_DNA"/>
</dbReference>
<evidence type="ECO:0000313" key="2">
    <source>
        <dbReference type="EMBL" id="KYN44893.1"/>
    </source>
</evidence>
<dbReference type="Proteomes" id="UP000078541">
    <property type="component" value="Unassembled WGS sequence"/>
</dbReference>
<dbReference type="AlphaFoldDB" id="A0A195FWS8"/>
<feature type="region of interest" description="Disordered" evidence="1">
    <location>
        <begin position="1"/>
        <end position="75"/>
    </location>
</feature>
<organism evidence="2 3">
    <name type="scientific">Trachymyrmex septentrionalis</name>
    <dbReference type="NCBI Taxonomy" id="34720"/>
    <lineage>
        <taxon>Eukaryota</taxon>
        <taxon>Metazoa</taxon>
        <taxon>Ecdysozoa</taxon>
        <taxon>Arthropoda</taxon>
        <taxon>Hexapoda</taxon>
        <taxon>Insecta</taxon>
        <taxon>Pterygota</taxon>
        <taxon>Neoptera</taxon>
        <taxon>Endopterygota</taxon>
        <taxon>Hymenoptera</taxon>
        <taxon>Apocrita</taxon>
        <taxon>Aculeata</taxon>
        <taxon>Formicoidea</taxon>
        <taxon>Formicidae</taxon>
        <taxon>Myrmicinae</taxon>
        <taxon>Trachymyrmex</taxon>
    </lineage>
</organism>